<reference evidence="3 4" key="1">
    <citation type="submission" date="2019-10" db="EMBL/GenBank/DDBJ databases">
        <title>Assembly and Annotation for the nematode Trichostrongylus colubriformis.</title>
        <authorList>
            <person name="Martin J."/>
        </authorList>
    </citation>
    <scope>NUCLEOTIDE SEQUENCE [LARGE SCALE GENOMIC DNA]</scope>
    <source>
        <strain evidence="3">G859</strain>
        <tissue evidence="3">Whole worm</tissue>
    </source>
</reference>
<dbReference type="InterPro" id="IPR002717">
    <property type="entry name" value="HAT_MYST-type"/>
</dbReference>
<feature type="non-terminal residue" evidence="3">
    <location>
        <position position="1"/>
    </location>
</feature>
<dbReference type="Proteomes" id="UP001331761">
    <property type="component" value="Unassembled WGS sequence"/>
</dbReference>
<dbReference type="SUPFAM" id="SSF55729">
    <property type="entry name" value="Acyl-CoA N-acyltransferases (Nat)"/>
    <property type="match status" value="1"/>
</dbReference>
<comment type="caution">
    <text evidence="3">The sequence shown here is derived from an EMBL/GenBank/DDBJ whole genome shotgun (WGS) entry which is preliminary data.</text>
</comment>
<evidence type="ECO:0000256" key="1">
    <source>
        <dbReference type="ARBA" id="ARBA00022679"/>
    </source>
</evidence>
<organism evidence="3 4">
    <name type="scientific">Trichostrongylus colubriformis</name>
    <name type="common">Black scour worm</name>
    <dbReference type="NCBI Taxonomy" id="6319"/>
    <lineage>
        <taxon>Eukaryota</taxon>
        <taxon>Metazoa</taxon>
        <taxon>Ecdysozoa</taxon>
        <taxon>Nematoda</taxon>
        <taxon>Chromadorea</taxon>
        <taxon>Rhabditida</taxon>
        <taxon>Rhabditina</taxon>
        <taxon>Rhabditomorpha</taxon>
        <taxon>Strongyloidea</taxon>
        <taxon>Trichostrongylidae</taxon>
        <taxon>Trichostrongylus</taxon>
    </lineage>
</organism>
<keyword evidence="1" id="KW-0808">Transferase</keyword>
<name>A0AAN8IWC2_TRICO</name>
<evidence type="ECO:0000313" key="4">
    <source>
        <dbReference type="Proteomes" id="UP001331761"/>
    </source>
</evidence>
<dbReference type="EMBL" id="WIXE01003496">
    <property type="protein sequence ID" value="KAK5983897.1"/>
    <property type="molecule type" value="Genomic_DNA"/>
</dbReference>
<dbReference type="PANTHER" id="PTHR10615">
    <property type="entry name" value="HISTONE ACETYLTRANSFERASE"/>
    <property type="match status" value="1"/>
</dbReference>
<dbReference type="GO" id="GO:0006355">
    <property type="term" value="P:regulation of DNA-templated transcription"/>
    <property type="evidence" value="ECO:0007669"/>
    <property type="project" value="InterPro"/>
</dbReference>
<accession>A0AAN8IWC2</accession>
<proteinExistence type="predicted"/>
<dbReference type="InterPro" id="IPR040706">
    <property type="entry name" value="Zf-MYST"/>
</dbReference>
<dbReference type="PROSITE" id="PS51726">
    <property type="entry name" value="MYST_HAT"/>
    <property type="match status" value="1"/>
</dbReference>
<dbReference type="Pfam" id="PF01853">
    <property type="entry name" value="MOZ_SAS"/>
    <property type="match status" value="1"/>
</dbReference>
<dbReference type="InterPro" id="IPR016181">
    <property type="entry name" value="Acyl_CoA_acyltransferase"/>
</dbReference>
<protein>
    <submittedName>
        <fullName evidence="3">Histone acetyltransferase</fullName>
    </submittedName>
</protein>
<evidence type="ECO:0000313" key="3">
    <source>
        <dbReference type="EMBL" id="KAK5983897.1"/>
    </source>
</evidence>
<dbReference type="AlphaFoldDB" id="A0AAN8IWC2"/>
<dbReference type="InterPro" id="IPR050603">
    <property type="entry name" value="MYST_HAT"/>
</dbReference>
<dbReference type="Gene3D" id="3.30.60.60">
    <property type="entry name" value="N-acetyl transferase-like"/>
    <property type="match status" value="1"/>
</dbReference>
<keyword evidence="4" id="KW-1185">Reference proteome</keyword>
<dbReference type="GO" id="GO:0004402">
    <property type="term" value="F:histone acetyltransferase activity"/>
    <property type="evidence" value="ECO:0007669"/>
    <property type="project" value="InterPro"/>
</dbReference>
<gene>
    <name evidence="3" type="ORF">GCK32_017879</name>
</gene>
<evidence type="ECO:0000259" key="2">
    <source>
        <dbReference type="PROSITE" id="PS51726"/>
    </source>
</evidence>
<dbReference type="Gene3D" id="3.40.630.30">
    <property type="match status" value="1"/>
</dbReference>
<feature type="domain" description="MYST-type HAT" evidence="2">
    <location>
        <begin position="1"/>
        <end position="122"/>
    </location>
</feature>
<sequence length="122" mass="14183">SGNYPAEYSGLKTIYICDGCFSYFGHEPSQIRHMSKCAYRFAPPGDEIYHDEKKGLSVFEVHGTVDPMYCSNLCRLTMLWLENKVIFMDVEPFDFYVLTDFYNGRFRPLGYFSRVCVNQALI</sequence>
<dbReference type="Pfam" id="PF17772">
    <property type="entry name" value="zf-MYST"/>
    <property type="match status" value="1"/>
</dbReference>